<sequence length="123" mass="13817">MTFLVAVERDASGWRVDQDALTEAILGRWTDAAIRSKIGSEVRSLIWEFETRNGPGEAYLHAEGTCLYMDVWEDDAIWLAVLFRELTPDGLDLAFCDEGYTFDVRLQPGTTEAELADLVNRAS</sequence>
<dbReference type="Proteomes" id="UP000270471">
    <property type="component" value="Unassembled WGS sequence"/>
</dbReference>
<protein>
    <submittedName>
        <fullName evidence="1">Uncharacterized protein</fullName>
    </submittedName>
</protein>
<name>A0A3M0I7Z4_9ACTN</name>
<proteinExistence type="predicted"/>
<accession>A0A3M0I7Z4</accession>
<evidence type="ECO:0000313" key="2">
    <source>
        <dbReference type="Proteomes" id="UP000270471"/>
    </source>
</evidence>
<reference evidence="1 2" key="1">
    <citation type="submission" date="2017-11" db="EMBL/GenBank/DDBJ databases">
        <title>Draft genome of actinobacteria isolated from guarana (Paullinia cupana (Mart.) Ducke.</title>
        <authorList>
            <person name="Siqueira K.A."/>
            <person name="Liotti R.G."/>
            <person name="Mendes T.A.O."/>
            <person name="Soares M.A."/>
        </authorList>
    </citation>
    <scope>NUCLEOTIDE SEQUENCE [LARGE SCALE GENOMIC DNA]</scope>
    <source>
        <strain evidence="1 2">193</strain>
    </source>
</reference>
<evidence type="ECO:0000313" key="1">
    <source>
        <dbReference type="EMBL" id="RMB84894.1"/>
    </source>
</evidence>
<gene>
    <name evidence="1" type="ORF">CTZ28_16550</name>
</gene>
<dbReference type="OrthoDB" id="3697902at2"/>
<dbReference type="AlphaFoldDB" id="A0A3M0I7Z4"/>
<dbReference type="EMBL" id="PENI01000009">
    <property type="protein sequence ID" value="RMB84894.1"/>
    <property type="molecule type" value="Genomic_DNA"/>
</dbReference>
<keyword evidence="2" id="KW-1185">Reference proteome</keyword>
<comment type="caution">
    <text evidence="1">The sequence shown here is derived from an EMBL/GenBank/DDBJ whole genome shotgun (WGS) entry which is preliminary data.</text>
</comment>
<organism evidence="1 2">
    <name type="scientific">Streptomyces shenzhenensis</name>
    <dbReference type="NCBI Taxonomy" id="943815"/>
    <lineage>
        <taxon>Bacteria</taxon>
        <taxon>Bacillati</taxon>
        <taxon>Actinomycetota</taxon>
        <taxon>Actinomycetes</taxon>
        <taxon>Kitasatosporales</taxon>
        <taxon>Streptomycetaceae</taxon>
        <taxon>Streptomyces</taxon>
    </lineage>
</organism>